<reference evidence="1 2" key="1">
    <citation type="submission" date="2016-03" db="EMBL/GenBank/DDBJ databases">
        <authorList>
            <person name="Ploux O."/>
        </authorList>
    </citation>
    <scope>NUCLEOTIDE SEQUENCE [LARGE SCALE GENOMIC DNA]</scope>
    <source>
        <strain evidence="1 2">URUG2</strain>
    </source>
</reference>
<accession>A0A2D3V3I6</accession>
<dbReference type="RefSeq" id="XP_023630660.1">
    <property type="nucleotide sequence ID" value="XM_023774892.1"/>
</dbReference>
<evidence type="ECO:0000313" key="1">
    <source>
        <dbReference type="EMBL" id="CZT23936.1"/>
    </source>
</evidence>
<dbReference type="GeneID" id="35604718"/>
<organism evidence="1 2">
    <name type="scientific">Ramularia collo-cygni</name>
    <dbReference type="NCBI Taxonomy" id="112498"/>
    <lineage>
        <taxon>Eukaryota</taxon>
        <taxon>Fungi</taxon>
        <taxon>Dikarya</taxon>
        <taxon>Ascomycota</taxon>
        <taxon>Pezizomycotina</taxon>
        <taxon>Dothideomycetes</taxon>
        <taxon>Dothideomycetidae</taxon>
        <taxon>Mycosphaerellales</taxon>
        <taxon>Mycosphaerellaceae</taxon>
        <taxon>Ramularia</taxon>
    </lineage>
</organism>
<sequence>MEQTYSPPTRTLHTIQPAHTNEQIYLWSESSPWRPLELFLVNHQIRSETQKLISQLYKTNSMSATLDIFAKGATYTPRFTYLNLGLRPQSQLNLNVNLTILSTEHFRAHGGVTGFAFKTLLNFLSRFIFQGPTFLDHNPKFRTTGPFFIKTLNLQVAFQDDYTPATWPRTVHEIFRMVKGLSMLDTAHLYLGKVRVSADYGVDGECVHREQAWAVQPVESATLKEEDWAAVDFHFGKAWVKKYAS</sequence>
<keyword evidence="2" id="KW-1185">Reference proteome</keyword>
<dbReference type="Proteomes" id="UP000225277">
    <property type="component" value="Unassembled WGS sequence"/>
</dbReference>
<protein>
    <submittedName>
        <fullName evidence="1">Uncharacterized protein</fullName>
    </submittedName>
</protein>
<gene>
    <name evidence="1" type="ORF">RCC_09651</name>
</gene>
<proteinExistence type="predicted"/>
<dbReference type="AlphaFoldDB" id="A0A2D3V3I6"/>
<dbReference type="EMBL" id="FJUY01000018">
    <property type="protein sequence ID" value="CZT23936.1"/>
    <property type="molecule type" value="Genomic_DNA"/>
</dbReference>
<dbReference type="OrthoDB" id="2823490at2759"/>
<name>A0A2D3V3I6_9PEZI</name>
<evidence type="ECO:0000313" key="2">
    <source>
        <dbReference type="Proteomes" id="UP000225277"/>
    </source>
</evidence>